<keyword evidence="11" id="KW-1185">Reference proteome</keyword>
<evidence type="ECO:0000256" key="4">
    <source>
        <dbReference type="ARBA" id="ARBA00022490"/>
    </source>
</evidence>
<dbReference type="PANTHER" id="PTHR13142:SF1">
    <property type="entry name" value="INNER CENTROMERE PROTEIN"/>
    <property type="match status" value="1"/>
</dbReference>
<dbReference type="Pfam" id="PF03999">
    <property type="entry name" value="MAP65_ASE1"/>
    <property type="match status" value="1"/>
</dbReference>
<dbReference type="GO" id="GO:0005634">
    <property type="term" value="C:nucleus"/>
    <property type="evidence" value="ECO:0007669"/>
    <property type="project" value="UniProtKB-SubCell"/>
</dbReference>
<comment type="caution">
    <text evidence="10">The sequence shown here is derived from an EMBL/GenBank/DDBJ whole genome shotgun (WGS) entry which is preliminary data.</text>
</comment>
<evidence type="ECO:0000256" key="2">
    <source>
        <dbReference type="ARBA" id="ARBA00004186"/>
    </source>
</evidence>
<dbReference type="InterPro" id="IPR005635">
    <property type="entry name" value="Inner_centromere_prot_ARK-bd"/>
</dbReference>
<dbReference type="EMBL" id="CAKKLH010000112">
    <property type="protein sequence ID" value="CAH0103397.1"/>
    <property type="molecule type" value="Genomic_DNA"/>
</dbReference>
<evidence type="ECO:0000256" key="1">
    <source>
        <dbReference type="ARBA" id="ARBA00004123"/>
    </source>
</evidence>
<keyword evidence="4" id="KW-0963">Cytoplasm</keyword>
<evidence type="ECO:0000313" key="10">
    <source>
        <dbReference type="EMBL" id="CAH0103397.1"/>
    </source>
</evidence>
<protein>
    <recommendedName>
        <fullName evidence="9">Inner centromere protein ARK-binding domain-containing protein</fullName>
    </recommendedName>
</protein>
<evidence type="ECO:0000259" key="9">
    <source>
        <dbReference type="Pfam" id="PF03941"/>
    </source>
</evidence>
<dbReference type="Gene3D" id="6.10.250.2990">
    <property type="match status" value="1"/>
</dbReference>
<feature type="region of interest" description="Disordered" evidence="8">
    <location>
        <begin position="168"/>
        <end position="220"/>
    </location>
</feature>
<dbReference type="AlphaFoldDB" id="A0A8J2RJH7"/>
<dbReference type="GO" id="GO:0051257">
    <property type="term" value="P:meiotic spindle midzone assembly"/>
    <property type="evidence" value="ECO:0007669"/>
    <property type="project" value="TreeGrafter"/>
</dbReference>
<gene>
    <name evidence="10" type="ORF">DGAL_LOCUS5971</name>
</gene>
<dbReference type="GO" id="GO:0051310">
    <property type="term" value="P:metaphase chromosome alignment"/>
    <property type="evidence" value="ECO:0007669"/>
    <property type="project" value="TreeGrafter"/>
</dbReference>
<organism evidence="10 11">
    <name type="scientific">Daphnia galeata</name>
    <dbReference type="NCBI Taxonomy" id="27404"/>
    <lineage>
        <taxon>Eukaryota</taxon>
        <taxon>Metazoa</taxon>
        <taxon>Ecdysozoa</taxon>
        <taxon>Arthropoda</taxon>
        <taxon>Crustacea</taxon>
        <taxon>Branchiopoda</taxon>
        <taxon>Diplostraca</taxon>
        <taxon>Cladocera</taxon>
        <taxon>Anomopoda</taxon>
        <taxon>Daphniidae</taxon>
        <taxon>Daphnia</taxon>
    </lineage>
</organism>
<reference evidence="10" key="1">
    <citation type="submission" date="2021-11" db="EMBL/GenBank/DDBJ databases">
        <authorList>
            <person name="Schell T."/>
        </authorList>
    </citation>
    <scope>NUCLEOTIDE SEQUENCE</scope>
    <source>
        <strain evidence="10">M5</strain>
    </source>
</reference>
<dbReference type="Proteomes" id="UP000789390">
    <property type="component" value="Unassembled WGS sequence"/>
</dbReference>
<comment type="subcellular location">
    <subcellularLocation>
        <location evidence="2">Cytoplasm</location>
        <location evidence="2">Cytoskeleton</location>
        <location evidence="2">Spindle</location>
    </subcellularLocation>
    <subcellularLocation>
        <location evidence="1">Nucleus</location>
    </subcellularLocation>
</comment>
<feature type="domain" description="Inner centromere protein ARK-binding" evidence="9">
    <location>
        <begin position="304"/>
        <end position="361"/>
    </location>
</feature>
<dbReference type="GO" id="GO:0000776">
    <property type="term" value="C:kinetochore"/>
    <property type="evidence" value="ECO:0007669"/>
    <property type="project" value="TreeGrafter"/>
</dbReference>
<dbReference type="OrthoDB" id="642895at2759"/>
<evidence type="ECO:0000256" key="8">
    <source>
        <dbReference type="SAM" id="MobiDB-lite"/>
    </source>
</evidence>
<dbReference type="GO" id="GO:0030496">
    <property type="term" value="C:midbody"/>
    <property type="evidence" value="ECO:0007669"/>
    <property type="project" value="TreeGrafter"/>
</dbReference>
<keyword evidence="7" id="KW-0539">Nucleus</keyword>
<name>A0A8J2RJH7_9CRUS</name>
<keyword evidence="6" id="KW-0206">Cytoskeleton</keyword>
<dbReference type="GO" id="GO:1990385">
    <property type="term" value="C:meiotic spindle midzone"/>
    <property type="evidence" value="ECO:0007669"/>
    <property type="project" value="TreeGrafter"/>
</dbReference>
<accession>A0A8J2RJH7</accession>
<evidence type="ECO:0000256" key="3">
    <source>
        <dbReference type="ARBA" id="ARBA00010042"/>
    </source>
</evidence>
<evidence type="ECO:0000256" key="7">
    <source>
        <dbReference type="ARBA" id="ARBA00023242"/>
    </source>
</evidence>
<sequence>MSFQKAFEDEFMRENSEVFKHVIAKMIEIWKQLGVPEVEIQERVIAATSQNKVKSNGDLCLREKKRYQKEILSSIDRLARQHHQLCEELGTPYLQFGEEIPLLEKGKLLQKTVVGLNKEKEDRMRSVQALFQEEDVLCERLNVERCALNIGPQTEDLRTKYVTHQDSDILPVANNKQPKPESNRPPLRQLLTEKENKQKPIRQGNAGKGKATSTPKNQALPRAYVVLRPLTTEEIEAWSGRHKDKTTRQDEAEKAEASAAVAVPVAGPSSLNTTVSLPSSPEFLATKKGKKLPNLDNYDIGDLRWDDSTEEATMPNKSIPNWARSVNLKVALNEQANKDIDTESLYPAEELLRDPNLNEIFKIKRDRFDKRTSSAVWKTPPSNYM</sequence>
<comment type="similarity">
    <text evidence="3">Belongs to the INCENP family.</text>
</comment>
<evidence type="ECO:0000256" key="5">
    <source>
        <dbReference type="ARBA" id="ARBA00022829"/>
    </source>
</evidence>
<proteinExistence type="inferred from homology"/>
<dbReference type="Pfam" id="PF03941">
    <property type="entry name" value="INCENP_ARK-bind"/>
    <property type="match status" value="1"/>
</dbReference>
<dbReference type="GO" id="GO:0000281">
    <property type="term" value="P:mitotic cytokinesis"/>
    <property type="evidence" value="ECO:0007669"/>
    <property type="project" value="TreeGrafter"/>
</dbReference>
<dbReference type="GO" id="GO:0032133">
    <property type="term" value="C:chromosome passenger complex"/>
    <property type="evidence" value="ECO:0007669"/>
    <property type="project" value="TreeGrafter"/>
</dbReference>
<dbReference type="PANTHER" id="PTHR13142">
    <property type="entry name" value="INNER CENTROMERE PROTEIN"/>
    <property type="match status" value="1"/>
</dbReference>
<evidence type="ECO:0000313" key="11">
    <source>
        <dbReference type="Proteomes" id="UP000789390"/>
    </source>
</evidence>
<evidence type="ECO:0000256" key="6">
    <source>
        <dbReference type="ARBA" id="ARBA00023212"/>
    </source>
</evidence>
<keyword evidence="5" id="KW-0159">Chromosome partition</keyword>